<accession>A0A017RUJ8</accession>
<reference evidence="1 2" key="1">
    <citation type="journal article" date="2014" name="Genome Announc.">
        <title>Draft Genome Sequence of Fervidicella metallireducens Strain AeBT, an Iron-Reducing Thermoanaerobe from the Great Artesian Basin.</title>
        <authorList>
            <person name="Patel B.K."/>
        </authorList>
    </citation>
    <scope>NUCLEOTIDE SEQUENCE [LARGE SCALE GENOMIC DNA]</scope>
    <source>
        <strain evidence="1 2">AeB</strain>
    </source>
</reference>
<protein>
    <submittedName>
        <fullName evidence="1">Uncharacterized protein</fullName>
    </submittedName>
</protein>
<keyword evidence="2" id="KW-1185">Reference proteome</keyword>
<dbReference type="Proteomes" id="UP000019681">
    <property type="component" value="Unassembled WGS sequence"/>
</dbReference>
<proteinExistence type="predicted"/>
<comment type="caution">
    <text evidence="1">The sequence shown here is derived from an EMBL/GenBank/DDBJ whole genome shotgun (WGS) entry which is preliminary data.</text>
</comment>
<dbReference type="OrthoDB" id="2086948at2"/>
<gene>
    <name evidence="1" type="ORF">Q428_10010</name>
</gene>
<evidence type="ECO:0000313" key="2">
    <source>
        <dbReference type="Proteomes" id="UP000019681"/>
    </source>
</evidence>
<name>A0A017RUJ8_9CLOT</name>
<sequence>MDDKSFASEILEKTIDKLNLQQDWLQEYSNIFKDLFEQNKYDNQEEIYKAIEQGVNKI</sequence>
<dbReference type="AlphaFoldDB" id="A0A017RUJ8"/>
<dbReference type="EMBL" id="AZQP01000030">
    <property type="protein sequence ID" value="EYE88069.1"/>
    <property type="molecule type" value="Genomic_DNA"/>
</dbReference>
<organism evidence="1 2">
    <name type="scientific">Fervidicella metallireducens AeB</name>
    <dbReference type="NCBI Taxonomy" id="1403537"/>
    <lineage>
        <taxon>Bacteria</taxon>
        <taxon>Bacillati</taxon>
        <taxon>Bacillota</taxon>
        <taxon>Clostridia</taxon>
        <taxon>Eubacteriales</taxon>
        <taxon>Clostridiaceae</taxon>
        <taxon>Fervidicella</taxon>
    </lineage>
</organism>
<dbReference type="STRING" id="1403537.Q428_10010"/>
<dbReference type="RefSeq" id="WP_161633616.1">
    <property type="nucleotide sequence ID" value="NZ_AZQP01000030.1"/>
</dbReference>
<evidence type="ECO:0000313" key="1">
    <source>
        <dbReference type="EMBL" id="EYE88069.1"/>
    </source>
</evidence>